<name>A0A4R6TH55_9FLAO</name>
<comment type="caution">
    <text evidence="1">The sequence shown here is derived from an EMBL/GenBank/DDBJ whole genome shotgun (WGS) entry which is preliminary data.</text>
</comment>
<evidence type="ECO:0000313" key="1">
    <source>
        <dbReference type="EMBL" id="TDQ27632.1"/>
    </source>
</evidence>
<keyword evidence="2" id="KW-1185">Reference proteome</keyword>
<protein>
    <submittedName>
        <fullName evidence="1">Uncharacterized protein</fullName>
    </submittedName>
</protein>
<evidence type="ECO:0000313" key="2">
    <source>
        <dbReference type="Proteomes" id="UP000295390"/>
    </source>
</evidence>
<sequence>MATLNDIKILLKNRVGFRKPIDETFEAMNADNTQTESGLVYQDAHSMVSILYIRDTQPIEDIDDTMFNQYLTILRESNVLEVLNDVFQGESEIDEIKILGNIAAFDKAIYLRMVLKVGEIILSSKRINEISYFTDKMISQWRLDLNGSNDEGSYKNPNFPFHSGYTSRYRREVKYIKTLFNNNEAESLEAVTLG</sequence>
<organism evidence="1 2">
    <name type="scientific">Tenacibaculum caenipelagi</name>
    <dbReference type="NCBI Taxonomy" id="1325435"/>
    <lineage>
        <taxon>Bacteria</taxon>
        <taxon>Pseudomonadati</taxon>
        <taxon>Bacteroidota</taxon>
        <taxon>Flavobacteriia</taxon>
        <taxon>Flavobacteriales</taxon>
        <taxon>Flavobacteriaceae</taxon>
        <taxon>Tenacibaculum</taxon>
    </lineage>
</organism>
<accession>A0A4R6TH55</accession>
<gene>
    <name evidence="1" type="ORF">DFQ07_1483</name>
</gene>
<proteinExistence type="predicted"/>
<reference evidence="1 2" key="1">
    <citation type="submission" date="2019-03" db="EMBL/GenBank/DDBJ databases">
        <title>Genomic Encyclopedia of Type Strains, Phase III (KMG-III): the genomes of soil and plant-associated and newly described type strains.</title>
        <authorList>
            <person name="Whitman W."/>
        </authorList>
    </citation>
    <scope>NUCLEOTIDE SEQUENCE [LARGE SCALE GENOMIC DNA]</scope>
    <source>
        <strain evidence="1 2">CECT 8283</strain>
    </source>
</reference>
<dbReference type="EMBL" id="SNYH01000003">
    <property type="protein sequence ID" value="TDQ27632.1"/>
    <property type="molecule type" value="Genomic_DNA"/>
</dbReference>
<dbReference type="AlphaFoldDB" id="A0A4R6TH55"/>
<dbReference type="RefSeq" id="WP_133535620.1">
    <property type="nucleotide sequence ID" value="NZ_SNYH01000003.1"/>
</dbReference>
<dbReference type="OrthoDB" id="1340606at2"/>
<dbReference type="Proteomes" id="UP000295390">
    <property type="component" value="Unassembled WGS sequence"/>
</dbReference>